<dbReference type="PIRSF" id="PIRSF000137">
    <property type="entry name" value="Alcohol_oxidase"/>
    <property type="match status" value="1"/>
</dbReference>
<dbReference type="STRING" id="10228.B3RNL5"/>
<name>B3RNL5_TRIAD</name>
<dbReference type="PANTHER" id="PTHR11552">
    <property type="entry name" value="GLUCOSE-METHANOL-CHOLINE GMC OXIDOREDUCTASE"/>
    <property type="match status" value="1"/>
</dbReference>
<dbReference type="GO" id="GO:0016614">
    <property type="term" value="F:oxidoreductase activity, acting on CH-OH group of donors"/>
    <property type="evidence" value="ECO:0007669"/>
    <property type="project" value="InterPro"/>
</dbReference>
<gene>
    <name evidence="8" type="ORF">TRIADDRAFT_53208</name>
</gene>
<dbReference type="Gene3D" id="3.30.560.10">
    <property type="entry name" value="Glucose Oxidase, domain 3"/>
    <property type="match status" value="1"/>
</dbReference>
<dbReference type="Pfam" id="PF00732">
    <property type="entry name" value="GMC_oxred_N"/>
    <property type="match status" value="1"/>
</dbReference>
<dbReference type="KEGG" id="tad:TRIADDRAFT_53208"/>
<dbReference type="eggNOG" id="KOG1238">
    <property type="taxonomic scope" value="Eukaryota"/>
</dbReference>
<proteinExistence type="inferred from homology"/>
<dbReference type="GO" id="GO:0050660">
    <property type="term" value="F:flavin adenine dinucleotide binding"/>
    <property type="evidence" value="ECO:0007669"/>
    <property type="project" value="InterPro"/>
</dbReference>
<dbReference type="InterPro" id="IPR007867">
    <property type="entry name" value="GMC_OxRtase_C"/>
</dbReference>
<dbReference type="Gene3D" id="3.50.50.60">
    <property type="entry name" value="FAD/NAD(P)-binding domain"/>
    <property type="match status" value="1"/>
</dbReference>
<dbReference type="AlphaFoldDB" id="B3RNL5"/>
<comment type="cofactor">
    <cofactor evidence="1 5">
        <name>FAD</name>
        <dbReference type="ChEBI" id="CHEBI:57692"/>
    </cofactor>
</comment>
<keyword evidence="4 5" id="KW-0274">FAD</keyword>
<dbReference type="GO" id="GO:0016491">
    <property type="term" value="F:oxidoreductase activity"/>
    <property type="evidence" value="ECO:0000318"/>
    <property type="project" value="GO_Central"/>
</dbReference>
<evidence type="ECO:0000256" key="1">
    <source>
        <dbReference type="ARBA" id="ARBA00001974"/>
    </source>
</evidence>
<dbReference type="EMBL" id="DS985242">
    <property type="protein sequence ID" value="EDV28039.1"/>
    <property type="molecule type" value="Genomic_DNA"/>
</dbReference>
<feature type="domain" description="Glucose-methanol-choline oxidoreductase C-terminal" evidence="7">
    <location>
        <begin position="409"/>
        <end position="548"/>
    </location>
</feature>
<feature type="domain" description="Glucose-methanol-choline oxidoreductase N-terminal" evidence="6">
    <location>
        <begin position="20"/>
        <end position="295"/>
    </location>
</feature>
<evidence type="ECO:0000313" key="9">
    <source>
        <dbReference type="Proteomes" id="UP000009022"/>
    </source>
</evidence>
<dbReference type="SUPFAM" id="SSF54373">
    <property type="entry name" value="FAD-linked reductases, C-terminal domain"/>
    <property type="match status" value="1"/>
</dbReference>
<dbReference type="InParanoid" id="B3RNL5"/>
<accession>B3RNL5</accession>
<evidence type="ECO:0000259" key="7">
    <source>
        <dbReference type="Pfam" id="PF05199"/>
    </source>
</evidence>
<evidence type="ECO:0000259" key="6">
    <source>
        <dbReference type="Pfam" id="PF00732"/>
    </source>
</evidence>
<dbReference type="Pfam" id="PF05199">
    <property type="entry name" value="GMC_oxred_C"/>
    <property type="match status" value="1"/>
</dbReference>
<evidence type="ECO:0000256" key="5">
    <source>
        <dbReference type="PIRSR" id="PIRSR000137-2"/>
    </source>
</evidence>
<keyword evidence="3" id="KW-0285">Flavoprotein</keyword>
<protein>
    <recommendedName>
        <fullName evidence="10">Glucose-methanol-choline oxidoreductase N-terminal domain-containing protein</fullName>
    </recommendedName>
</protein>
<dbReference type="InterPro" id="IPR036188">
    <property type="entry name" value="FAD/NAD-bd_sf"/>
</dbReference>
<reference evidence="8 9" key="1">
    <citation type="journal article" date="2008" name="Nature">
        <title>The Trichoplax genome and the nature of placozoans.</title>
        <authorList>
            <person name="Srivastava M."/>
            <person name="Begovic E."/>
            <person name="Chapman J."/>
            <person name="Putnam N.H."/>
            <person name="Hellsten U."/>
            <person name="Kawashima T."/>
            <person name="Kuo A."/>
            <person name="Mitros T."/>
            <person name="Salamov A."/>
            <person name="Carpenter M.L."/>
            <person name="Signorovitch A.Y."/>
            <person name="Moreno M.A."/>
            <person name="Kamm K."/>
            <person name="Grimwood J."/>
            <person name="Schmutz J."/>
            <person name="Shapiro H."/>
            <person name="Grigoriev I.V."/>
            <person name="Buss L.W."/>
            <person name="Schierwater B."/>
            <person name="Dellaporta S.L."/>
            <person name="Rokhsar D.S."/>
        </authorList>
    </citation>
    <scope>NUCLEOTIDE SEQUENCE [LARGE SCALE GENOMIC DNA]</scope>
    <source>
        <strain evidence="8 9">Grell-BS-1999</strain>
    </source>
</reference>
<dbReference type="OrthoDB" id="269227at2759"/>
<dbReference type="GeneID" id="6750527"/>
<feature type="binding site" evidence="5">
    <location>
        <begin position="90"/>
        <end position="93"/>
    </location>
    <ligand>
        <name>FAD</name>
        <dbReference type="ChEBI" id="CHEBI:57692"/>
    </ligand>
</feature>
<dbReference type="SUPFAM" id="SSF51905">
    <property type="entry name" value="FAD/NAD(P)-binding domain"/>
    <property type="match status" value="1"/>
</dbReference>
<keyword evidence="9" id="KW-1185">Reference proteome</keyword>
<dbReference type="InterPro" id="IPR012132">
    <property type="entry name" value="GMC_OxRdtase"/>
</dbReference>
<feature type="binding site" evidence="5">
    <location>
        <position position="220"/>
    </location>
    <ligand>
        <name>FAD</name>
        <dbReference type="ChEBI" id="CHEBI:57692"/>
    </ligand>
</feature>
<feature type="binding site" evidence="5">
    <location>
        <position position="82"/>
    </location>
    <ligand>
        <name>FAD</name>
        <dbReference type="ChEBI" id="CHEBI:57692"/>
    </ligand>
</feature>
<dbReference type="FunCoup" id="B3RNL5">
    <property type="interactions" value="206"/>
</dbReference>
<dbReference type="Proteomes" id="UP000009022">
    <property type="component" value="Unassembled WGS sequence"/>
</dbReference>
<comment type="similarity">
    <text evidence="2">Belongs to the GMC oxidoreductase family.</text>
</comment>
<dbReference type="PANTHER" id="PTHR11552:SF147">
    <property type="entry name" value="CHOLINE DEHYDROGENASE, MITOCHONDRIAL"/>
    <property type="match status" value="1"/>
</dbReference>
<dbReference type="RefSeq" id="XP_002109873.1">
    <property type="nucleotide sequence ID" value="XM_002109837.1"/>
</dbReference>
<evidence type="ECO:0000256" key="2">
    <source>
        <dbReference type="ARBA" id="ARBA00010790"/>
    </source>
</evidence>
<organism evidence="8 9">
    <name type="scientific">Trichoplax adhaerens</name>
    <name type="common">Trichoplax reptans</name>
    <dbReference type="NCBI Taxonomy" id="10228"/>
    <lineage>
        <taxon>Eukaryota</taxon>
        <taxon>Metazoa</taxon>
        <taxon>Placozoa</taxon>
        <taxon>Uniplacotomia</taxon>
        <taxon>Trichoplacea</taxon>
        <taxon>Trichoplacidae</taxon>
        <taxon>Trichoplax</taxon>
    </lineage>
</organism>
<dbReference type="HOGENOM" id="CLU_002865_7_0_1"/>
<evidence type="ECO:0000256" key="4">
    <source>
        <dbReference type="ARBA" id="ARBA00022827"/>
    </source>
</evidence>
<evidence type="ECO:0000256" key="3">
    <source>
        <dbReference type="ARBA" id="ARBA00022630"/>
    </source>
</evidence>
<dbReference type="CTD" id="6750527"/>
<sequence length="556" mass="61203">MSYSYFTKRSAITDNFLPAYDYIVIGGGSAGCVIANRLSEDLKTTVLLLEAGPSHEKKSALKVPAKTIDLHNDPNFDWSYKVLGGCSSINFMVYIRGCKGDYDTWQEMGAQGWNFESVLPYFIKSENNIRPEFRKDPAHGVGGPVTVTDPSFTTPVTDAFVKAGVKLGNKECDINSGVKNGFDLGQLVIKNGQRQSTAASYLTSKVLRRRNLAIGVNCLVRKVVFKENKAVGVEFSKNDKIITISCNSEVIVCGGVIGSPQILLLSGVGPKEDLEKLEIPVVANLPVGRNMQDHNAISISSLTKDLQNSTLNLKSATKLSSILKYLFKGKGVIASSGYLASGFVNAVDDSDALPWPDTQIHLFGYGVLSDKFYYENLGYNKEKHFPLFIGNSMAQDQEGFTLVPVLLHPKSRGTVKLRSTDPAEYPDIDPKYYDDPDDLTAMAKIVQYAIKLLETEPLCSYIKEVLRYKIDSSHEYNSIEYWKDVIRVYGMDCFHPVGTCKMGAVDDPTTVVDSDLRIHGLDGIRVADASIMPCIVSGNTNAACMMIGSKAFFLWR</sequence>
<evidence type="ECO:0000313" key="8">
    <source>
        <dbReference type="EMBL" id="EDV28039.1"/>
    </source>
</evidence>
<dbReference type="PhylomeDB" id="B3RNL5"/>
<evidence type="ECO:0008006" key="10">
    <source>
        <dbReference type="Google" id="ProtNLM"/>
    </source>
</evidence>
<dbReference type="InterPro" id="IPR000172">
    <property type="entry name" value="GMC_OxRdtase_N"/>
</dbReference>